<sequence>MIVQRIIPHLLVKFVSVHFLIEQRKRRIEQDNTVVVKREDFIWVGTDMHLCAERQCIFRFLTQFGCLAKEWGPLGKFCFVVRKVLFFFPGQVTIQSYQLANAFGCLCPG</sequence>
<gene>
    <name evidence="1" type="ORF">SDC9_151707</name>
</gene>
<name>A0A645ETD9_9ZZZZ</name>
<reference evidence="1" key="1">
    <citation type="submission" date="2019-08" db="EMBL/GenBank/DDBJ databases">
        <authorList>
            <person name="Kucharzyk K."/>
            <person name="Murdoch R.W."/>
            <person name="Higgins S."/>
            <person name="Loffler F."/>
        </authorList>
    </citation>
    <scope>NUCLEOTIDE SEQUENCE</scope>
</reference>
<dbReference type="EMBL" id="VSSQ01050380">
    <property type="protein sequence ID" value="MPN04469.1"/>
    <property type="molecule type" value="Genomic_DNA"/>
</dbReference>
<comment type="caution">
    <text evidence="1">The sequence shown here is derived from an EMBL/GenBank/DDBJ whole genome shotgun (WGS) entry which is preliminary data.</text>
</comment>
<accession>A0A645ETD9</accession>
<proteinExistence type="predicted"/>
<evidence type="ECO:0000313" key="1">
    <source>
        <dbReference type="EMBL" id="MPN04469.1"/>
    </source>
</evidence>
<protein>
    <submittedName>
        <fullName evidence="1">Uncharacterized protein</fullName>
    </submittedName>
</protein>
<organism evidence="1">
    <name type="scientific">bioreactor metagenome</name>
    <dbReference type="NCBI Taxonomy" id="1076179"/>
    <lineage>
        <taxon>unclassified sequences</taxon>
        <taxon>metagenomes</taxon>
        <taxon>ecological metagenomes</taxon>
    </lineage>
</organism>
<dbReference type="AlphaFoldDB" id="A0A645ETD9"/>